<dbReference type="KEGG" id="sno:Snov_2949"/>
<dbReference type="EMBL" id="CP002026">
    <property type="protein sequence ID" value="ADH90227.1"/>
    <property type="molecule type" value="Genomic_DNA"/>
</dbReference>
<dbReference type="eggNOG" id="ENOG50335XC">
    <property type="taxonomic scope" value="Bacteria"/>
</dbReference>
<reference evidence="2 3" key="1">
    <citation type="journal article" date="2012" name="Stand. Genomic Sci.">
        <title>Complete genome sequence of the facultatively chemolithoautotrophic and methylotrophic alpha Proteobacterium Starkeya novella type strain (ATCC 8093(T)).</title>
        <authorList>
            <person name="Kappler U."/>
            <person name="Davenport K."/>
            <person name="Beatson S."/>
            <person name="Lucas S."/>
            <person name="Lapidus A."/>
            <person name="Copeland A."/>
            <person name="Berry K.W."/>
            <person name="Glavina Del Rio T."/>
            <person name="Hammon N."/>
            <person name="Dalin E."/>
            <person name="Tice H."/>
            <person name="Pitluck S."/>
            <person name="Richardson P."/>
            <person name="Bruce D."/>
            <person name="Goodwin L.A."/>
            <person name="Han C."/>
            <person name="Tapia R."/>
            <person name="Detter J.C."/>
            <person name="Chang Y.J."/>
            <person name="Jeffries C.D."/>
            <person name="Land M."/>
            <person name="Hauser L."/>
            <person name="Kyrpides N.C."/>
            <person name="Goker M."/>
            <person name="Ivanova N."/>
            <person name="Klenk H.P."/>
            <person name="Woyke T."/>
        </authorList>
    </citation>
    <scope>NUCLEOTIDE SEQUENCE [LARGE SCALE GENOMIC DNA]</scope>
    <source>
        <strain evidence="3">ATCC 8093 / DSM 506 / JCM 20403 / CCM 1077 / IAM 12100 / NBRC 12443 / NCIMB 10456</strain>
    </source>
</reference>
<gene>
    <name evidence="2" type="ordered locus">Snov_2949</name>
</gene>
<protein>
    <submittedName>
        <fullName evidence="2">Uncharacterized protein</fullName>
    </submittedName>
</protein>
<dbReference type="STRING" id="639283.Snov_2949"/>
<dbReference type="OrthoDB" id="7432673at2"/>
<organism evidence="2 3">
    <name type="scientific">Ancylobacter novellus (strain ATCC 8093 / DSM 506 / JCM 20403 / CCM 1077 / IAM 12100 / NBRC 12443 / NCIMB 10456)</name>
    <name type="common">Starkeya novella</name>
    <dbReference type="NCBI Taxonomy" id="639283"/>
    <lineage>
        <taxon>Bacteria</taxon>
        <taxon>Pseudomonadati</taxon>
        <taxon>Pseudomonadota</taxon>
        <taxon>Alphaproteobacteria</taxon>
        <taxon>Hyphomicrobiales</taxon>
        <taxon>Xanthobacteraceae</taxon>
        <taxon>Ancylobacter</taxon>
    </lineage>
</organism>
<proteinExistence type="predicted"/>
<feature type="region of interest" description="Disordered" evidence="1">
    <location>
        <begin position="212"/>
        <end position="249"/>
    </location>
</feature>
<evidence type="ECO:0000256" key="1">
    <source>
        <dbReference type="SAM" id="MobiDB-lite"/>
    </source>
</evidence>
<evidence type="ECO:0000313" key="2">
    <source>
        <dbReference type="EMBL" id="ADH90227.1"/>
    </source>
</evidence>
<dbReference type="Proteomes" id="UP000006633">
    <property type="component" value="Chromosome"/>
</dbReference>
<keyword evidence="3" id="KW-1185">Reference proteome</keyword>
<name>D7A6M9_ANCN5</name>
<sequence>MPALKAKRSIETVSEAANVPEPKVYRLEAKARDGEIDTPHSDKVRWCLQYLNAFGTTSSDFANVELNRLISVVSSGSEPDMRRLNAALAVVDGIQSENEVEATLAVQTAATHAMTMTMMSWSQNASMLPHMEAAGNLAVKLSRTFTAQVEALTKLRRKGEQKVTRRTCPRPCRRTGRCWQRHPYRQDMGEMENARQAYADDARPLAFAPASPVWSEDPEREPVPISSGAPYEALPHARRSCRSRGSSRAVQRQLQARAAHHRFLEARRFLEMVRQAVGRLDG</sequence>
<evidence type="ECO:0000313" key="3">
    <source>
        <dbReference type="Proteomes" id="UP000006633"/>
    </source>
</evidence>
<dbReference type="AlphaFoldDB" id="D7A6M9"/>
<dbReference type="HOGENOM" id="CLU_986634_0_0_5"/>
<accession>D7A6M9</accession>